<evidence type="ECO:0000313" key="2">
    <source>
        <dbReference type="EMBL" id="PVH64862.1"/>
    </source>
</evidence>
<feature type="region of interest" description="Disordered" evidence="1">
    <location>
        <begin position="1"/>
        <end position="23"/>
    </location>
</feature>
<dbReference type="AlphaFoldDB" id="A0A2T8KRW1"/>
<sequence>MKIEGFLRASPGGGGGEPVEMPRPSGFVFFRTEETPEPCQGLPDGVRSLVSPTPQYARAVAAAWLAHPQLHPRGRRIKLLPRRRSLCAVRASSSTYCLCAQRAVMMQH</sequence>
<dbReference type="EMBL" id="CM008047">
    <property type="protein sequence ID" value="PVH64862.1"/>
    <property type="molecule type" value="Genomic_DNA"/>
</dbReference>
<reference evidence="2" key="1">
    <citation type="submission" date="2018-04" db="EMBL/GenBank/DDBJ databases">
        <title>WGS assembly of Panicum hallii.</title>
        <authorList>
            <person name="Lovell J."/>
            <person name="Jenkins J."/>
            <person name="Lowry D."/>
            <person name="Mamidi S."/>
            <person name="Sreedasyam A."/>
            <person name="Weng X."/>
            <person name="Barry K."/>
            <person name="Bonette J."/>
            <person name="Campitelli B."/>
            <person name="Daum C."/>
            <person name="Gordon S."/>
            <person name="Gould B."/>
            <person name="Lipzen A."/>
            <person name="Macqueen A."/>
            <person name="Palacio-Mejia J."/>
            <person name="Plott C."/>
            <person name="Shakirov E."/>
            <person name="Shu S."/>
            <person name="Yoshinaga Y."/>
            <person name="Zane M."/>
            <person name="Rokhsar D."/>
            <person name="Grimwood J."/>
            <person name="Schmutz J."/>
            <person name="Juenger T."/>
        </authorList>
    </citation>
    <scope>NUCLEOTIDE SEQUENCE [LARGE SCALE GENOMIC DNA]</scope>
    <source>
        <strain evidence="2">FIL2</strain>
    </source>
</reference>
<name>A0A2T8KRW1_9POAL</name>
<dbReference type="Gramene" id="PVH64862">
    <property type="protein sequence ID" value="PVH64862"/>
    <property type="gene ID" value="PAHAL_2G372800"/>
</dbReference>
<evidence type="ECO:0000256" key="1">
    <source>
        <dbReference type="SAM" id="MobiDB-lite"/>
    </source>
</evidence>
<accession>A0A2T8KRW1</accession>
<organism evidence="2">
    <name type="scientific">Panicum hallii</name>
    <dbReference type="NCBI Taxonomy" id="206008"/>
    <lineage>
        <taxon>Eukaryota</taxon>
        <taxon>Viridiplantae</taxon>
        <taxon>Streptophyta</taxon>
        <taxon>Embryophyta</taxon>
        <taxon>Tracheophyta</taxon>
        <taxon>Spermatophyta</taxon>
        <taxon>Magnoliopsida</taxon>
        <taxon>Liliopsida</taxon>
        <taxon>Poales</taxon>
        <taxon>Poaceae</taxon>
        <taxon>PACMAD clade</taxon>
        <taxon>Panicoideae</taxon>
        <taxon>Panicodae</taxon>
        <taxon>Paniceae</taxon>
        <taxon>Panicinae</taxon>
        <taxon>Panicum</taxon>
        <taxon>Panicum sect. Panicum</taxon>
    </lineage>
</organism>
<dbReference type="Proteomes" id="UP000243499">
    <property type="component" value="Chromosome 2"/>
</dbReference>
<protein>
    <submittedName>
        <fullName evidence="2">Uncharacterized protein</fullName>
    </submittedName>
</protein>
<gene>
    <name evidence="2" type="ORF">PAHAL_2G372800</name>
</gene>
<proteinExistence type="predicted"/>